<reference evidence="3" key="1">
    <citation type="submission" date="2023-07" db="EMBL/GenBank/DDBJ databases">
        <authorList>
            <person name="Kim M."/>
        </authorList>
    </citation>
    <scope>NUCLEOTIDE SEQUENCE</scope>
    <source>
        <strain evidence="3">BIUV-7</strain>
    </source>
</reference>
<feature type="transmembrane region" description="Helical" evidence="1">
    <location>
        <begin position="59"/>
        <end position="76"/>
    </location>
</feature>
<dbReference type="InterPro" id="IPR002656">
    <property type="entry name" value="Acyl_transf_3_dom"/>
</dbReference>
<feature type="transmembrane region" description="Helical" evidence="1">
    <location>
        <begin position="259"/>
        <end position="279"/>
    </location>
</feature>
<organism evidence="3 4">
    <name type="scientific">Sphingomonas natans</name>
    <dbReference type="NCBI Taxonomy" id="3063330"/>
    <lineage>
        <taxon>Bacteria</taxon>
        <taxon>Pseudomonadati</taxon>
        <taxon>Pseudomonadota</taxon>
        <taxon>Alphaproteobacteria</taxon>
        <taxon>Sphingomonadales</taxon>
        <taxon>Sphingomonadaceae</taxon>
        <taxon>Sphingomonas</taxon>
    </lineage>
</organism>
<accession>A0ABT8YBI2</accession>
<feature type="transmembrane region" description="Helical" evidence="1">
    <location>
        <begin position="223"/>
        <end position="247"/>
    </location>
</feature>
<feature type="domain" description="Acyltransferase 3" evidence="2">
    <location>
        <begin position="13"/>
        <end position="300"/>
    </location>
</feature>
<dbReference type="GO" id="GO:0016746">
    <property type="term" value="F:acyltransferase activity"/>
    <property type="evidence" value="ECO:0007669"/>
    <property type="project" value="UniProtKB-KW"/>
</dbReference>
<evidence type="ECO:0000313" key="3">
    <source>
        <dbReference type="EMBL" id="MDO6415691.1"/>
    </source>
</evidence>
<sequence length="332" mass="36368">MGFHLLFARGQTWFEMAHGRLAVDFFFLLSGFVICRAYEAKLLKGMSRGRFAIIRAIRLGPMLWLGLSLSVLVMLARSFGHGAGIVSGSLIPSLGFALLNLPDLSSPPARYFAILPPRWSLFYEMAINMIYAGVLRWLTTAVLIIIMVGSVVGLAMLDPRWSLHDPGVLVSCGRLSLSFAAGVLIGRLYVANRLVRIRLPVGVIVAALVLMLAAPIGSAIEDVFSIVSVCVAMPLILIASCFTRLTWRSAKIANWLGEISYPLYLLHLPLYILILPAFLRLGLPREAAPWLAMPIIALVSGLAGTLIDVPIRERLSKLLLHRQPRHGLQSAP</sequence>
<feature type="transmembrane region" description="Helical" evidence="1">
    <location>
        <begin position="197"/>
        <end position="217"/>
    </location>
</feature>
<comment type="caution">
    <text evidence="3">The sequence shown here is derived from an EMBL/GenBank/DDBJ whole genome shotgun (WGS) entry which is preliminary data.</text>
</comment>
<proteinExistence type="predicted"/>
<evidence type="ECO:0000313" key="4">
    <source>
        <dbReference type="Proteomes" id="UP001169764"/>
    </source>
</evidence>
<keyword evidence="3" id="KW-0808">Transferase</keyword>
<dbReference type="EMBL" id="JAUOTP010000007">
    <property type="protein sequence ID" value="MDO6415691.1"/>
    <property type="molecule type" value="Genomic_DNA"/>
</dbReference>
<feature type="transmembrane region" description="Helical" evidence="1">
    <location>
        <begin position="168"/>
        <end position="190"/>
    </location>
</feature>
<dbReference type="Pfam" id="PF01757">
    <property type="entry name" value="Acyl_transf_3"/>
    <property type="match status" value="1"/>
</dbReference>
<dbReference type="InterPro" id="IPR050879">
    <property type="entry name" value="Acyltransferase_3"/>
</dbReference>
<feature type="transmembrane region" description="Helical" evidence="1">
    <location>
        <begin position="20"/>
        <end position="38"/>
    </location>
</feature>
<keyword evidence="1" id="KW-0812">Transmembrane</keyword>
<feature type="transmembrane region" description="Helical" evidence="1">
    <location>
        <begin position="134"/>
        <end position="156"/>
    </location>
</feature>
<name>A0ABT8YBI2_9SPHN</name>
<evidence type="ECO:0000259" key="2">
    <source>
        <dbReference type="Pfam" id="PF01757"/>
    </source>
</evidence>
<evidence type="ECO:0000256" key="1">
    <source>
        <dbReference type="SAM" id="Phobius"/>
    </source>
</evidence>
<dbReference type="EC" id="2.3.-.-" evidence="3"/>
<feature type="transmembrane region" description="Helical" evidence="1">
    <location>
        <begin position="291"/>
        <end position="311"/>
    </location>
</feature>
<keyword evidence="1" id="KW-0472">Membrane</keyword>
<dbReference type="Proteomes" id="UP001169764">
    <property type="component" value="Unassembled WGS sequence"/>
</dbReference>
<keyword evidence="4" id="KW-1185">Reference proteome</keyword>
<keyword evidence="3" id="KW-0012">Acyltransferase</keyword>
<keyword evidence="1" id="KW-1133">Transmembrane helix</keyword>
<protein>
    <submittedName>
        <fullName evidence="3">Acyltransferase</fullName>
        <ecNumber evidence="3">2.3.-.-</ecNumber>
    </submittedName>
</protein>
<dbReference type="PANTHER" id="PTHR23028">
    <property type="entry name" value="ACETYLTRANSFERASE"/>
    <property type="match status" value="1"/>
</dbReference>
<feature type="transmembrane region" description="Helical" evidence="1">
    <location>
        <begin position="82"/>
        <end position="101"/>
    </location>
</feature>
<dbReference type="RefSeq" id="WP_303544411.1">
    <property type="nucleotide sequence ID" value="NZ_JAUOTP010000007.1"/>
</dbReference>
<gene>
    <name evidence="3" type="ORF">Q4F19_14975</name>
</gene>